<comment type="caution">
    <text evidence="1">The sequence shown here is derived from an EMBL/GenBank/DDBJ whole genome shotgun (WGS) entry which is preliminary data.</text>
</comment>
<proteinExistence type="predicted"/>
<organism evidence="1 2">
    <name type="scientific">Vermiconidia calcicola</name>
    <dbReference type="NCBI Taxonomy" id="1690605"/>
    <lineage>
        <taxon>Eukaryota</taxon>
        <taxon>Fungi</taxon>
        <taxon>Dikarya</taxon>
        <taxon>Ascomycota</taxon>
        <taxon>Pezizomycotina</taxon>
        <taxon>Dothideomycetes</taxon>
        <taxon>Dothideomycetidae</taxon>
        <taxon>Mycosphaerellales</taxon>
        <taxon>Extremaceae</taxon>
        <taxon>Vermiconidia</taxon>
    </lineage>
</organism>
<sequence>MSVTATGAQSYQDRFGIRRPFDYDPPPISQWRCNLTALSQVRNLYFVAYAHNIYVYVPQFATQAIPDNPVLIFTSQPSSPRLTGYVDQRSPHSINSLITQYLGNEEVVAVVRDDGDVDAFLVRHVVQAIERRAEPGSSIGVLGDELRPFFQSNVGISAWGLAIHSEARILATSSNAHEVRVFKFGLLQTDDADSPLPDEDDPFDVTSTRNNASRKRAKDVTHHVLNGETNIPYISFCNTGDDPEGRWLLTTDISGVCRTMDLHSLQPVQAFRFGRSFAGPQSGGFDRLNAGWGVMFLDRRSFQPAESVYDALGMGEDEELPGIRRSAGIWDLSRTMRHLRESKEPFVYRRPETQVPTGRSSRVRRDGDESPGMDVSAGSASSASVDSVNMTSDPVNATSSLEEDALEQEIESDSSDGGAPLDFEIEFSQGDDEDDQIEVEIDNEPEDIHQTSPAPGAWVSDPETDSDIDSTELVDDGEDPEDEGTEDSVSYTSFYNGQSICGNEPRFVHEDVSLCDDLPCPILHASVRNIYLLQPSNRRYALGPKVEPMLGFANPLRQTIQQDFEYLRVFERLNMHAYIPPLGIVVLASQKGRAVVLQLTKLAKGSHMPPEMQHAIPDRRTRYCMRLAAILPFAHQERANQRPFAPLHGIAAGPMQGSEDVKLEQKRWRLMLMYQDHSVLSYEIGRLGKGSAGARDSAVDIGGLVV</sequence>
<dbReference type="EMBL" id="JAUTXU010000332">
    <property type="protein sequence ID" value="KAK3684667.1"/>
    <property type="molecule type" value="Genomic_DNA"/>
</dbReference>
<reference evidence="1" key="1">
    <citation type="submission" date="2023-07" db="EMBL/GenBank/DDBJ databases">
        <title>Black Yeasts Isolated from many extreme environments.</title>
        <authorList>
            <person name="Coleine C."/>
            <person name="Stajich J.E."/>
            <person name="Selbmann L."/>
        </authorList>
    </citation>
    <scope>NUCLEOTIDE SEQUENCE</scope>
    <source>
        <strain evidence="1">CCFEE 5714</strain>
    </source>
</reference>
<dbReference type="Proteomes" id="UP001281147">
    <property type="component" value="Unassembled WGS sequence"/>
</dbReference>
<evidence type="ECO:0000313" key="2">
    <source>
        <dbReference type="Proteomes" id="UP001281147"/>
    </source>
</evidence>
<gene>
    <name evidence="1" type="ORF">LTR37_020068</name>
</gene>
<protein>
    <submittedName>
        <fullName evidence="1">Uncharacterized protein</fullName>
    </submittedName>
</protein>
<name>A0ACC3MCK1_9PEZI</name>
<keyword evidence="2" id="KW-1185">Reference proteome</keyword>
<accession>A0ACC3MCK1</accession>
<evidence type="ECO:0000313" key="1">
    <source>
        <dbReference type="EMBL" id="KAK3684667.1"/>
    </source>
</evidence>